<dbReference type="AlphaFoldDB" id="A0A1G1V388"/>
<protein>
    <recommendedName>
        <fullName evidence="3">DUF5678 domain-containing protein</fullName>
    </recommendedName>
</protein>
<organism evidence="1 2">
    <name type="scientific">Candidatus Blackburnbacteria bacterium RIFCSPHIGHO2_01_FULL_43_15b</name>
    <dbReference type="NCBI Taxonomy" id="1797513"/>
    <lineage>
        <taxon>Bacteria</taxon>
        <taxon>Candidatus Blackburniibacteriota</taxon>
    </lineage>
</organism>
<dbReference type="EMBL" id="MHBW01000004">
    <property type="protein sequence ID" value="OGY09843.1"/>
    <property type="molecule type" value="Genomic_DNA"/>
</dbReference>
<comment type="caution">
    <text evidence="1">The sequence shown here is derived from an EMBL/GenBank/DDBJ whole genome shotgun (WGS) entry which is preliminary data.</text>
</comment>
<dbReference type="Proteomes" id="UP000177967">
    <property type="component" value="Unassembled WGS sequence"/>
</dbReference>
<gene>
    <name evidence="1" type="ORF">A2782_03600</name>
</gene>
<evidence type="ECO:0000313" key="2">
    <source>
        <dbReference type="Proteomes" id="UP000177967"/>
    </source>
</evidence>
<reference evidence="1 2" key="1">
    <citation type="journal article" date="2016" name="Nat. Commun.">
        <title>Thousands of microbial genomes shed light on interconnected biogeochemical processes in an aquifer system.</title>
        <authorList>
            <person name="Anantharaman K."/>
            <person name="Brown C.T."/>
            <person name="Hug L.A."/>
            <person name="Sharon I."/>
            <person name="Castelle C.J."/>
            <person name="Probst A.J."/>
            <person name="Thomas B.C."/>
            <person name="Singh A."/>
            <person name="Wilkins M.J."/>
            <person name="Karaoz U."/>
            <person name="Brodie E.L."/>
            <person name="Williams K.H."/>
            <person name="Hubbard S.S."/>
            <person name="Banfield J.F."/>
        </authorList>
    </citation>
    <scope>NUCLEOTIDE SEQUENCE [LARGE SCALE GENOMIC DNA]</scope>
</reference>
<accession>A0A1G1V388</accession>
<evidence type="ECO:0008006" key="3">
    <source>
        <dbReference type="Google" id="ProtNLM"/>
    </source>
</evidence>
<proteinExistence type="predicted"/>
<dbReference type="STRING" id="1797513.A2782_03600"/>
<sequence>MKAIDLTKILKGYTSGWVALSADYKKVVASAPNLTSLNAKLKKLGDPKVILIQAGWSYNTYIG</sequence>
<name>A0A1G1V388_9BACT</name>
<evidence type="ECO:0000313" key="1">
    <source>
        <dbReference type="EMBL" id="OGY09843.1"/>
    </source>
</evidence>